<evidence type="ECO:0000259" key="2">
    <source>
        <dbReference type="Pfam" id="PF02371"/>
    </source>
</evidence>
<sequence>MKYKQNEKILQLTEATLIVGIDIAKYKHVARAQDFRGIQFGKPLTFENSFTGFTSLMTWVESLKMKQGKTEVVFGMEPTGHYWLPLAYWLIDKELKVVVVNPAHVKKSKELDDNSPTKNDVKDARVISRLIEDGRYSEPNLPKGMYANLREGMNLYDQLMKDLQAVQGRVHQWIDRYFPEYLQTFSEWEGKASLQVLRMGLFPDEIAKCQEEEILVEIRKEVKRGVGIKKVRQLKDAARSSIGIKEGRDLARLKLKTLLAQYDLIQREIATVWERIEELLQQIPGVEEMTGILGVGEKTIAAFFAEIGAIENYDHPDQIIKLAGLNLKLATSGKWKGKTVITKRGRPKLRSLLYKVILPLVAKNPAFKALHHYFTTRKDNPLKKKQSLIALCSKLIRILFVIGKKQVAFCPEKMLKDIPHFRLQEAA</sequence>
<dbReference type="GO" id="GO:0003677">
    <property type="term" value="F:DNA binding"/>
    <property type="evidence" value="ECO:0007669"/>
    <property type="project" value="InterPro"/>
</dbReference>
<dbReference type="PANTHER" id="PTHR33055">
    <property type="entry name" value="TRANSPOSASE FOR INSERTION SEQUENCE ELEMENT IS1111A"/>
    <property type="match status" value="1"/>
</dbReference>
<dbReference type="Pfam" id="PF02371">
    <property type="entry name" value="Transposase_20"/>
    <property type="match status" value="1"/>
</dbReference>
<dbReference type="Proteomes" id="UP000626844">
    <property type="component" value="Unassembled WGS sequence"/>
</dbReference>
<dbReference type="InterPro" id="IPR047650">
    <property type="entry name" value="Transpos_IS110"/>
</dbReference>
<keyword evidence="4" id="KW-1185">Reference proteome</keyword>
<dbReference type="GO" id="GO:0004803">
    <property type="term" value="F:transposase activity"/>
    <property type="evidence" value="ECO:0007669"/>
    <property type="project" value="InterPro"/>
</dbReference>
<feature type="domain" description="Transposase IS110-like N-terminal" evidence="1">
    <location>
        <begin position="19"/>
        <end position="179"/>
    </location>
</feature>
<dbReference type="Pfam" id="PF01548">
    <property type="entry name" value="DEDD_Tnp_IS110"/>
    <property type="match status" value="1"/>
</dbReference>
<gene>
    <name evidence="3" type="ORF">IC621_26175</name>
</gene>
<dbReference type="RefSeq" id="WP_191162971.1">
    <property type="nucleotide sequence ID" value="NZ_JACXAI010000076.1"/>
</dbReference>
<comment type="caution">
    <text evidence="3">The sequence shown here is derived from an EMBL/GenBank/DDBJ whole genome shotgun (WGS) entry which is preliminary data.</text>
</comment>
<dbReference type="NCBIfam" id="NF033542">
    <property type="entry name" value="transpos_IS110"/>
    <property type="match status" value="1"/>
</dbReference>
<dbReference type="InterPro" id="IPR003346">
    <property type="entry name" value="Transposase_20"/>
</dbReference>
<dbReference type="PANTHER" id="PTHR33055:SF13">
    <property type="entry name" value="TRANSPOSASE"/>
    <property type="match status" value="1"/>
</dbReference>
<dbReference type="InterPro" id="IPR002525">
    <property type="entry name" value="Transp_IS110-like_N"/>
</dbReference>
<proteinExistence type="predicted"/>
<reference evidence="3" key="1">
    <citation type="submission" date="2020-09" db="EMBL/GenBank/DDBJ databases">
        <title>A novel bacterium of genus Bacillus, isolated from South China Sea.</title>
        <authorList>
            <person name="Huang H."/>
            <person name="Mo K."/>
            <person name="Hu Y."/>
        </authorList>
    </citation>
    <scope>NUCLEOTIDE SEQUENCE</scope>
    <source>
        <strain evidence="3">IB182487</strain>
    </source>
</reference>
<evidence type="ECO:0000313" key="3">
    <source>
        <dbReference type="EMBL" id="MBD1383631.1"/>
    </source>
</evidence>
<evidence type="ECO:0000259" key="1">
    <source>
        <dbReference type="Pfam" id="PF01548"/>
    </source>
</evidence>
<dbReference type="EMBL" id="JACXAI010000076">
    <property type="protein sequence ID" value="MBD1383631.1"/>
    <property type="molecule type" value="Genomic_DNA"/>
</dbReference>
<dbReference type="GO" id="GO:0006313">
    <property type="term" value="P:DNA transposition"/>
    <property type="evidence" value="ECO:0007669"/>
    <property type="project" value="InterPro"/>
</dbReference>
<evidence type="ECO:0000313" key="4">
    <source>
        <dbReference type="Proteomes" id="UP000626844"/>
    </source>
</evidence>
<feature type="domain" description="Transposase IS116/IS110/IS902 C-terminal" evidence="2">
    <location>
        <begin position="290"/>
        <end position="371"/>
    </location>
</feature>
<name>A0A926NTF8_9BACI</name>
<organism evidence="3 4">
    <name type="scientific">Metabacillus arenae</name>
    <dbReference type="NCBI Taxonomy" id="2771434"/>
    <lineage>
        <taxon>Bacteria</taxon>
        <taxon>Bacillati</taxon>
        <taxon>Bacillota</taxon>
        <taxon>Bacilli</taxon>
        <taxon>Bacillales</taxon>
        <taxon>Bacillaceae</taxon>
        <taxon>Metabacillus</taxon>
    </lineage>
</organism>
<accession>A0A926NTF8</accession>
<protein>
    <submittedName>
        <fullName evidence="3">IS110 family transposase</fullName>
    </submittedName>
</protein>
<dbReference type="AlphaFoldDB" id="A0A926NTF8"/>